<dbReference type="AlphaFoldDB" id="A0A6A1V9P5"/>
<feature type="compositionally biased region" description="Low complexity" evidence="1">
    <location>
        <begin position="321"/>
        <end position="332"/>
    </location>
</feature>
<accession>A0A6A1V9P5</accession>
<feature type="compositionally biased region" description="Basic residues" evidence="1">
    <location>
        <begin position="1086"/>
        <end position="1103"/>
    </location>
</feature>
<comment type="caution">
    <text evidence="2">The sequence shown here is derived from an EMBL/GenBank/DDBJ whole genome shotgun (WGS) entry which is preliminary data.</text>
</comment>
<feature type="region of interest" description="Disordered" evidence="1">
    <location>
        <begin position="754"/>
        <end position="786"/>
    </location>
</feature>
<feature type="compositionally biased region" description="Low complexity" evidence="1">
    <location>
        <begin position="301"/>
        <end position="313"/>
    </location>
</feature>
<feature type="compositionally biased region" description="Low complexity" evidence="1">
    <location>
        <begin position="205"/>
        <end position="231"/>
    </location>
</feature>
<evidence type="ECO:0000256" key="1">
    <source>
        <dbReference type="SAM" id="MobiDB-lite"/>
    </source>
</evidence>
<name>A0A6A1V9P5_9ROSI</name>
<evidence type="ECO:0008006" key="4">
    <source>
        <dbReference type="Google" id="ProtNLM"/>
    </source>
</evidence>
<evidence type="ECO:0000313" key="3">
    <source>
        <dbReference type="Proteomes" id="UP000516437"/>
    </source>
</evidence>
<sequence>MPPSPALRCSPGREPRQTNHRRGRSFESGLLLRGKDDDLALFNEMETRETENFLLQSTDDIEDTFSTKLRHFSDYKLGISMPVRGDSSDMLNADEEKNDYDWLLTPPDTPLFPSLDDEPQPVSAAPRGRPRSQPISISRSSTMEKSYRSSRGSASPNRLSPSPRSGSSTFQSRGRPPSAAHSSPPPGPQPATPSRRPSTPPSKPSTPARRSSTPTPRRMSTGSSGTVASTGIRGTSPIKTNRGNSASPKIRAWQANIPGFSSDAPPNLRTSLADRPVSYVRGSSPASRNGRDSTSKFSRQSISPTATRSISSSHSHDRDGFSSYSKGSVASSGDDDIDSLQSLPVGSLDRATSKRVGALSNSGALAFSKKTARIVSSTSAPKRSFDFALRQMDNRKSPQNMFRPLLSSVPSTTFYVGKASSAHRSLISRNSSVTTSSNASSDQGISAALDTEGSDQNHDDTTSDCGKVAYPDVPEGVFAFDKMDAVNEDIGHEVHDEELDIQHGDSDKGPSVEYVYADSENSGHYGIALEICPTSTSEDSHVKADAAGVDKFLSNVIPDATTIVSENSQVTSIKISEEEKPSNEMEPRMIGPEFAEIAYSYVGEPKVSRGEENVGQSQTSQSQQHQNCSQEYARCLVEEADCREANQQEMGQPIVGSSITERGIGGQQSHHFNDSPDLKVDFSEGTGISILLKRSSSTKGPVFQGRTFTASMIHYDDRSHAGDSGSSMRSSTGHGSFSASSSIDFSLARQMGTRIQRQLSGSKSDTENYRYDVNRKPQSTGPSLSGISNHASQWSDLASSTLTEENFEVSIGNGEHDMVETPAASDEQALISEYAEANGDSASLTGTAFVENDNVQCDHGSRTVDGSNLELSSHVVGVKLENNSVASFPNYEDCSSHEDGENFLENEMIVMDMETSIRTTESSSGEELTMLNSSVDEVDVAQVPSHSSFVVASEGETEKCFQSTPGSKIDDVSLLLKSTKGEWEPLAPTSSDGDLITAVLEPNTSDHMHGILEESTVMVDCRGGSKSKSLTLEEATDTILFCSSIVHDLAYQAATIAMEKERSIPLEGSWPTVTILGKSNTDRKVARGRTPNKRASKAPKARQRQVEVDMKPALNKTENDENADDSLIQNVGVPAKVDSMKPPKLESKCNCTIM</sequence>
<feature type="compositionally biased region" description="Polar residues" evidence="1">
    <location>
        <begin position="776"/>
        <end position="786"/>
    </location>
</feature>
<feature type="compositionally biased region" description="Low complexity" evidence="1">
    <location>
        <begin position="730"/>
        <end position="739"/>
    </location>
</feature>
<feature type="compositionally biased region" description="Polar residues" evidence="1">
    <location>
        <begin position="754"/>
        <end position="763"/>
    </location>
</feature>
<dbReference type="PANTHER" id="PTHR31949:SF3">
    <property type="entry name" value="RUN_FYVE DOMAIN PROTEIN"/>
    <property type="match status" value="1"/>
</dbReference>
<feature type="region of interest" description="Disordered" evidence="1">
    <location>
        <begin position="1082"/>
        <end position="1124"/>
    </location>
</feature>
<organism evidence="2 3">
    <name type="scientific">Morella rubra</name>
    <name type="common">Chinese bayberry</name>
    <dbReference type="NCBI Taxonomy" id="262757"/>
    <lineage>
        <taxon>Eukaryota</taxon>
        <taxon>Viridiplantae</taxon>
        <taxon>Streptophyta</taxon>
        <taxon>Embryophyta</taxon>
        <taxon>Tracheophyta</taxon>
        <taxon>Spermatophyta</taxon>
        <taxon>Magnoliopsida</taxon>
        <taxon>eudicotyledons</taxon>
        <taxon>Gunneridae</taxon>
        <taxon>Pentapetalae</taxon>
        <taxon>rosids</taxon>
        <taxon>fabids</taxon>
        <taxon>Fagales</taxon>
        <taxon>Myricaceae</taxon>
        <taxon>Morella</taxon>
    </lineage>
</organism>
<feature type="compositionally biased region" description="Low complexity" evidence="1">
    <location>
        <begin position="172"/>
        <end position="182"/>
    </location>
</feature>
<gene>
    <name evidence="2" type="ORF">CJ030_MR6G002431</name>
</gene>
<feature type="region of interest" description="Disordered" evidence="1">
    <location>
        <begin position="1"/>
        <end position="29"/>
    </location>
</feature>
<keyword evidence="3" id="KW-1185">Reference proteome</keyword>
<dbReference type="Proteomes" id="UP000516437">
    <property type="component" value="Chromosome 6"/>
</dbReference>
<dbReference type="OrthoDB" id="1929779at2759"/>
<reference evidence="2 3" key="1">
    <citation type="journal article" date="2019" name="Plant Biotechnol. J.">
        <title>The red bayberry genome and genetic basis of sex determination.</title>
        <authorList>
            <person name="Jia H.M."/>
            <person name="Jia H.J."/>
            <person name="Cai Q.L."/>
            <person name="Wang Y."/>
            <person name="Zhao H.B."/>
            <person name="Yang W.F."/>
            <person name="Wang G.Y."/>
            <person name="Li Y.H."/>
            <person name="Zhan D.L."/>
            <person name="Shen Y.T."/>
            <person name="Niu Q.F."/>
            <person name="Chang L."/>
            <person name="Qiu J."/>
            <person name="Zhao L."/>
            <person name="Xie H.B."/>
            <person name="Fu W.Y."/>
            <person name="Jin J."/>
            <person name="Li X.W."/>
            <person name="Jiao Y."/>
            <person name="Zhou C.C."/>
            <person name="Tu T."/>
            <person name="Chai C.Y."/>
            <person name="Gao J.L."/>
            <person name="Fan L.J."/>
            <person name="van de Weg E."/>
            <person name="Wang J.Y."/>
            <person name="Gao Z.S."/>
        </authorList>
    </citation>
    <scope>NUCLEOTIDE SEQUENCE [LARGE SCALE GENOMIC DNA]</scope>
    <source>
        <tissue evidence="2">Leaves</tissue>
    </source>
</reference>
<feature type="region of interest" description="Disordered" evidence="1">
    <location>
        <begin position="719"/>
        <end position="739"/>
    </location>
</feature>
<proteinExistence type="predicted"/>
<feature type="compositionally biased region" description="Polar residues" evidence="1">
    <location>
        <begin position="149"/>
        <end position="171"/>
    </location>
</feature>
<dbReference type="EMBL" id="RXIC02000024">
    <property type="protein sequence ID" value="KAB1209534.1"/>
    <property type="molecule type" value="Genomic_DNA"/>
</dbReference>
<feature type="region of interest" description="Disordered" evidence="1">
    <location>
        <begin position="98"/>
        <end position="336"/>
    </location>
</feature>
<feature type="compositionally biased region" description="Low complexity" evidence="1">
    <location>
        <begin position="131"/>
        <end position="141"/>
    </location>
</feature>
<dbReference type="GO" id="GO:0043622">
    <property type="term" value="P:cortical microtubule organization"/>
    <property type="evidence" value="ECO:0007669"/>
    <property type="project" value="TreeGrafter"/>
</dbReference>
<feature type="compositionally biased region" description="Polar residues" evidence="1">
    <location>
        <begin position="237"/>
        <end position="247"/>
    </location>
</feature>
<protein>
    <recommendedName>
        <fullName evidence="4">Microtubule-associated protein futsch</fullName>
    </recommendedName>
</protein>
<evidence type="ECO:0000313" key="2">
    <source>
        <dbReference type="EMBL" id="KAB1209534.1"/>
    </source>
</evidence>
<feature type="compositionally biased region" description="Basic and acidic residues" evidence="1">
    <location>
        <begin position="764"/>
        <end position="775"/>
    </location>
</feature>
<dbReference type="GO" id="GO:0055028">
    <property type="term" value="C:cortical microtubule"/>
    <property type="evidence" value="ECO:0007669"/>
    <property type="project" value="TreeGrafter"/>
</dbReference>
<dbReference type="PANTHER" id="PTHR31949">
    <property type="entry name" value="GASTRIC MUCIN-LIKE PROTEIN"/>
    <property type="match status" value="1"/>
</dbReference>